<dbReference type="AlphaFoldDB" id="A0A2P6RMS0"/>
<reference evidence="1 2" key="1">
    <citation type="journal article" date="2018" name="Nat. Genet.">
        <title>The Rosa genome provides new insights in the design of modern roses.</title>
        <authorList>
            <person name="Bendahmane M."/>
        </authorList>
    </citation>
    <scope>NUCLEOTIDE SEQUENCE [LARGE SCALE GENOMIC DNA]</scope>
    <source>
        <strain evidence="2">cv. Old Blush</strain>
    </source>
</reference>
<dbReference type="Proteomes" id="UP000238479">
    <property type="component" value="Chromosome 2"/>
</dbReference>
<gene>
    <name evidence="1" type="ORF">RchiOBHm_Chr2g0102771</name>
</gene>
<keyword evidence="2" id="KW-1185">Reference proteome</keyword>
<dbReference type="OMA" id="TTWEMME"/>
<dbReference type="EMBL" id="PDCK01000040">
    <property type="protein sequence ID" value="PRQ47718.1"/>
    <property type="molecule type" value="Genomic_DNA"/>
</dbReference>
<name>A0A2P6RMS0_ROSCH</name>
<evidence type="ECO:0000313" key="2">
    <source>
        <dbReference type="Proteomes" id="UP000238479"/>
    </source>
</evidence>
<organism evidence="1 2">
    <name type="scientific">Rosa chinensis</name>
    <name type="common">China rose</name>
    <dbReference type="NCBI Taxonomy" id="74649"/>
    <lineage>
        <taxon>Eukaryota</taxon>
        <taxon>Viridiplantae</taxon>
        <taxon>Streptophyta</taxon>
        <taxon>Embryophyta</taxon>
        <taxon>Tracheophyta</taxon>
        <taxon>Spermatophyta</taxon>
        <taxon>Magnoliopsida</taxon>
        <taxon>eudicotyledons</taxon>
        <taxon>Gunneridae</taxon>
        <taxon>Pentapetalae</taxon>
        <taxon>rosids</taxon>
        <taxon>fabids</taxon>
        <taxon>Rosales</taxon>
        <taxon>Rosaceae</taxon>
        <taxon>Rosoideae</taxon>
        <taxon>Rosoideae incertae sedis</taxon>
        <taxon>Rosa</taxon>
    </lineage>
</organism>
<comment type="caution">
    <text evidence="1">The sequence shown here is derived from an EMBL/GenBank/DDBJ whole genome shotgun (WGS) entry which is preliminary data.</text>
</comment>
<proteinExistence type="predicted"/>
<sequence length="103" mass="12242">MDAYNRMEAQKKAVARAYNKRVKSKSFAEEDLVWKAVLPIGTKDKRFKKWSPRWEGLFIIDQVLGKCAYQLRDHDGELHAMPINGKFLKKYYPTTWEMMEQEL</sequence>
<protein>
    <recommendedName>
        <fullName evidence="3">RNA-directed DNA polymerase</fullName>
    </recommendedName>
</protein>
<accession>A0A2P6RMS0</accession>
<dbReference type="Gramene" id="PRQ47718">
    <property type="protein sequence ID" value="PRQ47718"/>
    <property type="gene ID" value="RchiOBHm_Chr2g0102771"/>
</dbReference>
<evidence type="ECO:0000313" key="1">
    <source>
        <dbReference type="EMBL" id="PRQ47718.1"/>
    </source>
</evidence>
<evidence type="ECO:0008006" key="3">
    <source>
        <dbReference type="Google" id="ProtNLM"/>
    </source>
</evidence>